<dbReference type="Pfam" id="PF14273">
    <property type="entry name" value="DUF4360"/>
    <property type="match status" value="1"/>
</dbReference>
<proteinExistence type="predicted"/>
<dbReference type="OrthoDB" id="482707at2"/>
<evidence type="ECO:0000256" key="1">
    <source>
        <dbReference type="SAM" id="SignalP"/>
    </source>
</evidence>
<feature type="signal peptide" evidence="1">
    <location>
        <begin position="1"/>
        <end position="24"/>
    </location>
</feature>
<organism evidence="2 3">
    <name type="scientific">Pararhizobium antarcticum</name>
    <dbReference type="NCBI Taxonomy" id="1798805"/>
    <lineage>
        <taxon>Bacteria</taxon>
        <taxon>Pseudomonadati</taxon>
        <taxon>Pseudomonadota</taxon>
        <taxon>Alphaproteobacteria</taxon>
        <taxon>Hyphomicrobiales</taxon>
        <taxon>Rhizobiaceae</taxon>
        <taxon>Rhizobium/Agrobacterium group</taxon>
        <taxon>Pararhizobium</taxon>
    </lineage>
</organism>
<comment type="caution">
    <text evidence="2">The sequence shown here is derived from an EMBL/GenBank/DDBJ whole genome shotgun (WGS) entry which is preliminary data.</text>
</comment>
<dbReference type="PANTHER" id="PTHR38847">
    <property type="match status" value="1"/>
</dbReference>
<dbReference type="Proteomes" id="UP000182661">
    <property type="component" value="Unassembled WGS sequence"/>
</dbReference>
<evidence type="ECO:0000313" key="3">
    <source>
        <dbReference type="Proteomes" id="UP000182661"/>
    </source>
</evidence>
<protein>
    <recommendedName>
        <fullName evidence="4">DUF4360 domain-containing protein</fullName>
    </recommendedName>
</protein>
<name>A0A657LPD6_9HYPH</name>
<evidence type="ECO:0000313" key="2">
    <source>
        <dbReference type="EMBL" id="OJF94081.1"/>
    </source>
</evidence>
<sequence>MEEKSMKALAVLLSTVFMSSVAYADDISLGIPGYGGSGCPSNSVSATLSPDAKALSLLFDEYIVQAGGETGKSFDRKTCNVAIPVHVPQGRSVSVLAVDYRGFNQLPRGARSQFNVEYFFAGARGPTFIQSFTGPKEKDYLISNKLVADALVWSPCGTDVNLRTNSSIRVNTTRGQEAMATVDTQDVKAAIVYRLQWRTCR</sequence>
<keyword evidence="1" id="KW-0732">Signal</keyword>
<dbReference type="PANTHER" id="PTHR38847:SF1">
    <property type="entry name" value="PSEUDOURIDINE SYNTHASE RSUA_RLUA-LIKE DOMAIN-CONTAINING PROTEIN"/>
    <property type="match status" value="1"/>
</dbReference>
<keyword evidence="3" id="KW-1185">Reference proteome</keyword>
<accession>A0A657LPD6</accession>
<evidence type="ECO:0008006" key="4">
    <source>
        <dbReference type="Google" id="ProtNLM"/>
    </source>
</evidence>
<gene>
    <name evidence="2" type="ORF">AX760_20810</name>
</gene>
<dbReference type="InterPro" id="IPR025649">
    <property type="entry name" value="DUF4360"/>
</dbReference>
<dbReference type="EMBL" id="LSRP01000101">
    <property type="protein sequence ID" value="OJF94081.1"/>
    <property type="molecule type" value="Genomic_DNA"/>
</dbReference>
<reference evidence="2 3" key="1">
    <citation type="submission" date="2016-02" db="EMBL/GenBank/DDBJ databases">
        <title>Genome sequencing of a beta-galactosidase producing bacteria Rhizobium sp. 59.</title>
        <authorList>
            <person name="Wang D."/>
            <person name="Kot W."/>
            <person name="Qin Y."/>
            <person name="Hansen L."/>
            <person name="Naqvi K."/>
            <person name="Rensing C."/>
        </authorList>
    </citation>
    <scope>NUCLEOTIDE SEQUENCE [LARGE SCALE GENOMIC DNA]</scope>
    <source>
        <strain evidence="2 3">59</strain>
    </source>
</reference>
<feature type="chain" id="PRO_5025028316" description="DUF4360 domain-containing protein" evidence="1">
    <location>
        <begin position="25"/>
        <end position="201"/>
    </location>
</feature>
<dbReference type="AlphaFoldDB" id="A0A657LPD6"/>